<evidence type="ECO:0000256" key="1">
    <source>
        <dbReference type="SAM" id="Phobius"/>
    </source>
</evidence>
<comment type="caution">
    <text evidence="2">The sequence shown here is derived from an EMBL/GenBank/DDBJ whole genome shotgun (WGS) entry which is preliminary data.</text>
</comment>
<evidence type="ECO:0000313" key="2">
    <source>
        <dbReference type="EMBL" id="MDY2587550.1"/>
    </source>
</evidence>
<name>A0ABU5EPC6_9FLAO</name>
<dbReference type="Proteomes" id="UP001285855">
    <property type="component" value="Unassembled WGS sequence"/>
</dbReference>
<keyword evidence="1" id="KW-0812">Transmembrane</keyword>
<dbReference type="InterPro" id="IPR045749">
    <property type="entry name" value="DUF6090"/>
</dbReference>
<accession>A0ABU5EPC6</accession>
<evidence type="ECO:0000313" key="3">
    <source>
        <dbReference type="Proteomes" id="UP001285855"/>
    </source>
</evidence>
<gene>
    <name evidence="2" type="ORF">SNF14_09385</name>
</gene>
<feature type="transmembrane region" description="Helical" evidence="1">
    <location>
        <begin position="21"/>
        <end position="42"/>
    </location>
</feature>
<sequence length="255" mass="29734">MFKFFRRMRQRLLGENRISKYLLYAIGEIVLVVIGILIALQINNWNTKRIENQQEQNLLLSLKQEFKLNLKELQRDHKINVASQSAALALLQENRVNYSPKQLDSLVGKALNFATFDARIGIISEAIASGKLALIKSDELKNHLSQWTGELNDLQEDVVIRRDYWIHNASTLFRKYIPLRNMNEAQYRSDYHSDVIIERIEVPAKNYNIFLNSLEVDGVIYDLYVNQKFVTINEASIEAYILKVLNLLEENIEYD</sequence>
<proteinExistence type="predicted"/>
<dbReference type="EMBL" id="JAXDAE010000008">
    <property type="protein sequence ID" value="MDY2587550.1"/>
    <property type="molecule type" value="Genomic_DNA"/>
</dbReference>
<keyword evidence="3" id="KW-1185">Reference proteome</keyword>
<protein>
    <submittedName>
        <fullName evidence="2">DUF6090 family protein</fullName>
    </submittedName>
</protein>
<keyword evidence="1" id="KW-1133">Transmembrane helix</keyword>
<dbReference type="Pfam" id="PF19578">
    <property type="entry name" value="DUF6090"/>
    <property type="match status" value="1"/>
</dbReference>
<dbReference type="RefSeq" id="WP_320555904.1">
    <property type="nucleotide sequence ID" value="NZ_JAXDAE010000008.1"/>
</dbReference>
<keyword evidence="1" id="KW-0472">Membrane</keyword>
<reference evidence="2 3" key="1">
    <citation type="submission" date="2023-11" db="EMBL/GenBank/DDBJ databases">
        <title>Winogradskyella pelagius sp. nov., isolated from coastal sediment.</title>
        <authorList>
            <person name="Li F."/>
        </authorList>
    </citation>
    <scope>NUCLEOTIDE SEQUENCE [LARGE SCALE GENOMIC DNA]</scope>
    <source>
        <strain evidence="2 3">KCTC 23502</strain>
    </source>
</reference>
<organism evidence="2 3">
    <name type="scientific">Winogradskyella aquimaris</name>
    <dbReference type="NCBI Taxonomy" id="864074"/>
    <lineage>
        <taxon>Bacteria</taxon>
        <taxon>Pseudomonadati</taxon>
        <taxon>Bacteroidota</taxon>
        <taxon>Flavobacteriia</taxon>
        <taxon>Flavobacteriales</taxon>
        <taxon>Flavobacteriaceae</taxon>
        <taxon>Winogradskyella</taxon>
    </lineage>
</organism>